<feature type="domain" description="SprT-like" evidence="2">
    <location>
        <begin position="451"/>
        <end position="632"/>
    </location>
</feature>
<feature type="compositionally biased region" description="Basic residues" evidence="1">
    <location>
        <begin position="89"/>
        <end position="105"/>
    </location>
</feature>
<evidence type="ECO:0000313" key="3">
    <source>
        <dbReference type="EMBL" id="CAG9980758.1"/>
    </source>
</evidence>
<proteinExistence type="predicted"/>
<feature type="compositionally biased region" description="Polar residues" evidence="1">
    <location>
        <begin position="284"/>
        <end position="293"/>
    </location>
</feature>
<feature type="compositionally biased region" description="Polar residues" evidence="1">
    <location>
        <begin position="25"/>
        <end position="40"/>
    </location>
</feature>
<reference evidence="3" key="1">
    <citation type="submission" date="2021-10" db="EMBL/GenBank/DDBJ databases">
        <authorList>
            <person name="Piombo E."/>
        </authorList>
    </citation>
    <scope>NUCLEOTIDE SEQUENCE</scope>
</reference>
<name>A0A9N9XVZ6_9HYPO</name>
<evidence type="ECO:0000256" key="1">
    <source>
        <dbReference type="SAM" id="MobiDB-lite"/>
    </source>
</evidence>
<dbReference type="Pfam" id="PF17283">
    <property type="entry name" value="Zn_ribbon_SprT"/>
    <property type="match status" value="1"/>
</dbReference>
<feature type="compositionally biased region" description="Basic and acidic residues" evidence="1">
    <location>
        <begin position="682"/>
        <end position="696"/>
    </location>
</feature>
<organism evidence="3 4">
    <name type="scientific">Clonostachys byssicola</name>
    <dbReference type="NCBI Taxonomy" id="160290"/>
    <lineage>
        <taxon>Eukaryota</taxon>
        <taxon>Fungi</taxon>
        <taxon>Dikarya</taxon>
        <taxon>Ascomycota</taxon>
        <taxon>Pezizomycotina</taxon>
        <taxon>Sordariomycetes</taxon>
        <taxon>Hypocreomycetidae</taxon>
        <taxon>Hypocreales</taxon>
        <taxon>Bionectriaceae</taxon>
        <taxon>Clonostachys</taxon>
    </lineage>
</organism>
<feature type="region of interest" description="Disordered" evidence="1">
    <location>
        <begin position="1"/>
        <end position="67"/>
    </location>
</feature>
<feature type="region of interest" description="Disordered" evidence="1">
    <location>
        <begin position="366"/>
        <end position="405"/>
    </location>
</feature>
<keyword evidence="4" id="KW-1185">Reference proteome</keyword>
<dbReference type="Pfam" id="PF10263">
    <property type="entry name" value="SprT-like"/>
    <property type="match status" value="1"/>
</dbReference>
<dbReference type="InterPro" id="IPR035240">
    <property type="entry name" value="SprT_Zn_ribbon"/>
</dbReference>
<dbReference type="PANTHER" id="PTHR23099:SF0">
    <property type="entry name" value="GERM CELL NUCLEAR ACIDIC PROTEIN"/>
    <property type="match status" value="1"/>
</dbReference>
<dbReference type="InterPro" id="IPR036910">
    <property type="entry name" value="HMG_box_dom_sf"/>
</dbReference>
<dbReference type="SMART" id="SM00731">
    <property type="entry name" value="SprT"/>
    <property type="match status" value="1"/>
</dbReference>
<accession>A0A9N9XVZ6</accession>
<gene>
    <name evidence="3" type="ORF">CBYS24578_00007619</name>
</gene>
<dbReference type="GO" id="GO:0006950">
    <property type="term" value="P:response to stress"/>
    <property type="evidence" value="ECO:0007669"/>
    <property type="project" value="UniProtKB-ARBA"/>
</dbReference>
<dbReference type="EMBL" id="CABFNO020001317">
    <property type="protein sequence ID" value="CAG9980758.1"/>
    <property type="molecule type" value="Genomic_DNA"/>
</dbReference>
<feature type="compositionally biased region" description="Polar residues" evidence="1">
    <location>
        <begin position="164"/>
        <end position="188"/>
    </location>
</feature>
<dbReference type="Gene3D" id="1.10.30.10">
    <property type="entry name" value="High mobility group box domain"/>
    <property type="match status" value="1"/>
</dbReference>
<dbReference type="Proteomes" id="UP000754883">
    <property type="component" value="Unassembled WGS sequence"/>
</dbReference>
<sequence>MSHLADCLSDSEGELPSPDLLSKRSGLSNGKMVSTRESSPTKPPSKMLVPKSASKPRRVRRLDGGGGLAANALFQKCDAEQLLGSPKKSPTKKSPPKKSPIKRKAGSLLQPSIFDDEDMSPPATTRRLRLRAPRIIAARQQDSDSDDGNDSSFNVDDYLGQSLLGGNQTFVSQGSSSGFPDATVSSDLTVDETVDEDQDLVDAQLAQDLFSASVIEQEKDEEDEKEEEEEEEEDEEDQEEEEDDTVDALDDDQSSFDETITEAESPYKETSDSEFDASDDEDVTVSNFAQSSTRTKKQASGVKATKYQNVETSVLSPKQANLLVVPRYGQQDKSLKKNTQAPLASKEPLDLADELGKLNLGMAEWSDEENKVPCTPPETPTKPSQTKGLVSPTKRARIPQTPHRESTDAFWNAEVVNSWNDQYSPRKLDLPFRITSPVKASPTKKEKKTFDEAKQALATAFLKELDTKITDGKIEELAASTGGVKLVWSKTLNTTAGQAKWKRETIKTKKADGTVLDVIYKHHASIELAEKVITDEDKLLNTLAHEFCHLANFMVNGITNNPHGKEFKVWAAKCSRVFSDRGIKVTTKHTYEIDFKYIWECSNCAATYKRHSKSINPSKHRCGTCKSELKQIKPVPRAASKPSEYQNFLKLNMKLVKEQNPGVPQKEIMKMVAEMWAQKSRSKPEQQDEEECKTVEDETITMEEDTQVIELTL</sequence>
<feature type="compositionally biased region" description="Acidic residues" evidence="1">
    <location>
        <begin position="272"/>
        <end position="283"/>
    </location>
</feature>
<evidence type="ECO:0000259" key="2">
    <source>
        <dbReference type="SMART" id="SM00731"/>
    </source>
</evidence>
<protein>
    <recommendedName>
        <fullName evidence="2">SprT-like domain-containing protein</fullName>
    </recommendedName>
</protein>
<evidence type="ECO:0000313" key="4">
    <source>
        <dbReference type="Proteomes" id="UP000754883"/>
    </source>
</evidence>
<dbReference type="InterPro" id="IPR006640">
    <property type="entry name" value="SprT-like_domain"/>
</dbReference>
<feature type="compositionally biased region" description="Acidic residues" evidence="1">
    <location>
        <begin position="189"/>
        <end position="200"/>
    </location>
</feature>
<feature type="region of interest" description="Disordered" evidence="1">
    <location>
        <begin position="678"/>
        <end position="697"/>
    </location>
</feature>
<dbReference type="CDD" id="cd00084">
    <property type="entry name" value="HMG-box_SF"/>
    <property type="match status" value="1"/>
</dbReference>
<dbReference type="GO" id="GO:0005634">
    <property type="term" value="C:nucleus"/>
    <property type="evidence" value="ECO:0007669"/>
    <property type="project" value="TreeGrafter"/>
</dbReference>
<comment type="caution">
    <text evidence="3">The sequence shown here is derived from an EMBL/GenBank/DDBJ whole genome shotgun (WGS) entry which is preliminary data.</text>
</comment>
<dbReference type="SUPFAM" id="SSF47095">
    <property type="entry name" value="HMG-box"/>
    <property type="match status" value="1"/>
</dbReference>
<feature type="compositionally biased region" description="Acidic residues" evidence="1">
    <location>
        <begin position="218"/>
        <end position="261"/>
    </location>
</feature>
<dbReference type="OrthoDB" id="20772at2759"/>
<dbReference type="PANTHER" id="PTHR23099">
    <property type="entry name" value="TRANSCRIPTIONAL REGULATOR"/>
    <property type="match status" value="1"/>
</dbReference>
<feature type="region of interest" description="Disordered" evidence="1">
    <location>
        <begin position="80"/>
        <end position="310"/>
    </location>
</feature>
<dbReference type="AlphaFoldDB" id="A0A9N9XVZ6"/>